<feature type="compositionally biased region" description="Polar residues" evidence="1">
    <location>
        <begin position="63"/>
        <end position="77"/>
    </location>
</feature>
<dbReference type="KEGG" id="azc:AZC_0249"/>
<evidence type="ECO:0000313" key="2">
    <source>
        <dbReference type="EMBL" id="BAF86247.1"/>
    </source>
</evidence>
<reference evidence="2 3" key="5">
    <citation type="journal article" date="2010" name="Appl. Environ. Microbiol.">
        <title>phrR-like gene praR of Azorhizobium caulinodans ORS571 is essential for symbiosis with Sesbania rostrata and is involved in expression of reb genes.</title>
        <authorList>
            <person name="Akiba N."/>
            <person name="Aono T."/>
            <person name="Toyazaki H."/>
            <person name="Sato S."/>
            <person name="Oyaizu H."/>
        </authorList>
    </citation>
    <scope>NUCLEOTIDE SEQUENCE [LARGE SCALE GENOMIC DNA]</scope>
    <source>
        <strain evidence="3">ATCC 43989 / DSM 5975 / JCM 20966 / LMG 6465 / NBRC 14845 / NCIMB 13405 / ORS 571</strain>
    </source>
</reference>
<accession>A8IJ48</accession>
<organism evidence="2 3">
    <name type="scientific">Azorhizobium caulinodans (strain ATCC 43989 / DSM 5975 / JCM 20966 / LMG 6465 / NBRC 14845 / NCIMB 13405 / ORS 571)</name>
    <dbReference type="NCBI Taxonomy" id="438753"/>
    <lineage>
        <taxon>Bacteria</taxon>
        <taxon>Pseudomonadati</taxon>
        <taxon>Pseudomonadota</taxon>
        <taxon>Alphaproteobacteria</taxon>
        <taxon>Hyphomicrobiales</taxon>
        <taxon>Xanthobacteraceae</taxon>
        <taxon>Azorhizobium</taxon>
    </lineage>
</organism>
<dbReference type="AlphaFoldDB" id="A8IJ48"/>
<dbReference type="eggNOG" id="ENOG50339JT">
    <property type="taxonomic scope" value="Bacteria"/>
</dbReference>
<protein>
    <recommendedName>
        <fullName evidence="4">DUF2934 domain-containing protein</fullName>
    </recommendedName>
</protein>
<dbReference type="HOGENOM" id="CLU_164525_0_0_5"/>
<proteinExistence type="predicted"/>
<evidence type="ECO:0000313" key="3">
    <source>
        <dbReference type="Proteomes" id="UP000000270"/>
    </source>
</evidence>
<evidence type="ECO:0000256" key="1">
    <source>
        <dbReference type="SAM" id="MobiDB-lite"/>
    </source>
</evidence>
<feature type="region of interest" description="Disordered" evidence="1">
    <location>
        <begin position="44"/>
        <end position="90"/>
    </location>
</feature>
<reference evidence="2 3" key="1">
    <citation type="journal article" date="2007" name="Appl. Environ. Microbiol.">
        <title>Rhizobial factors required for stem nodule maturation and maintenance in Sesbania rostrata-Azorhizobium caulinodans ORS571 symbiosis.</title>
        <authorList>
            <person name="Suzuki S."/>
            <person name="Aono T."/>
            <person name="Lee KB."/>
            <person name="Suzuki T."/>
            <person name="Liu CT."/>
            <person name="Miwa H."/>
            <person name="Wakao S."/>
            <person name="Iki T."/>
            <person name="Oyaizu H."/>
        </authorList>
    </citation>
    <scope>NUCLEOTIDE SEQUENCE [LARGE SCALE GENOMIC DNA]</scope>
    <source>
        <strain evidence="3">ATCC 43989 / DSM 5975 / JCM 20966 / LMG 6465 / NBRC 14845 / NCIMB 13405 / ORS 571</strain>
    </source>
</reference>
<keyword evidence="3" id="KW-1185">Reference proteome</keyword>
<dbReference type="Proteomes" id="UP000000270">
    <property type="component" value="Chromosome"/>
</dbReference>
<dbReference type="STRING" id="438753.AZC_0249"/>
<dbReference type="EMBL" id="AP009384">
    <property type="protein sequence ID" value="BAF86247.1"/>
    <property type="molecule type" value="Genomic_DNA"/>
</dbReference>
<dbReference type="Pfam" id="PF11154">
    <property type="entry name" value="DUF2934"/>
    <property type="match status" value="1"/>
</dbReference>
<dbReference type="RefSeq" id="WP_012168780.1">
    <property type="nucleotide sequence ID" value="NC_009937.1"/>
</dbReference>
<name>A8IJ48_AZOC5</name>
<reference evidence="3" key="2">
    <citation type="submission" date="2007-04" db="EMBL/GenBank/DDBJ databases">
        <title>Complete genome sequence of the nitrogen-fixing bacterium Azorhizobium caulinodans ORS571.</title>
        <authorList>
            <person name="Lee K.B."/>
            <person name="Backer P.D."/>
            <person name="Aono T."/>
            <person name="Liu C.T."/>
            <person name="Suzuki S."/>
            <person name="Suzuki T."/>
            <person name="Kaneko T."/>
            <person name="Yamada M."/>
            <person name="Tabata S."/>
            <person name="Kupfer D.M."/>
            <person name="Najar F.Z."/>
            <person name="Wiley G.B."/>
            <person name="Roe B."/>
            <person name="Binnewies T."/>
            <person name="Ussery D."/>
            <person name="Vereecke D."/>
            <person name="Gevers D."/>
            <person name="Holsters M."/>
            <person name="Oyaizu H."/>
        </authorList>
    </citation>
    <scope>NUCLEOTIDE SEQUENCE [LARGE SCALE GENOMIC DNA]</scope>
    <source>
        <strain evidence="3">ATCC 43989 / DSM 5975 / JCM 20966 / LMG 6465 / NBRC 14845 / NCIMB 13405 / ORS 571</strain>
    </source>
</reference>
<evidence type="ECO:0008006" key="4">
    <source>
        <dbReference type="Google" id="ProtNLM"/>
    </source>
</evidence>
<reference evidence="2 3" key="4">
    <citation type="journal article" date="2009" name="Appl. Environ. Microbiol.">
        <title>Comparative genome-wide transcriptional profiling of Azorhizobium caulinodans ORS571 grown under free-living and symbiotic conditions.</title>
        <authorList>
            <person name="Tsukada S."/>
            <person name="Aono T."/>
            <person name="Akiba N."/>
            <person name="Lee KB."/>
            <person name="Liu CT."/>
            <person name="Toyazaki H."/>
            <person name="Oyaizu H."/>
        </authorList>
    </citation>
    <scope>NUCLEOTIDE SEQUENCE [LARGE SCALE GENOMIC DNA]</scope>
    <source>
        <strain evidence="3">ATCC 43989 / DSM 5975 / JCM 20966 / LMG 6465 / NBRC 14845 / NCIMB 13405 / ORS 571</strain>
    </source>
</reference>
<reference evidence="2 3" key="6">
    <citation type="journal article" date="2011" name="Appl. Environ. Microbiol.">
        <title>Involvement of the azorhizobial chromosome partition gene (parA) in the onset of bacteroid differentiation during Sesbania rostrata stem nodule development.</title>
        <authorList>
            <person name="Liu CT."/>
            <person name="Lee KB."/>
            <person name="Wang YS."/>
            <person name="Peng MH."/>
            <person name="Lee KT."/>
            <person name="Suzuki S."/>
            <person name="Suzuki T."/>
            <person name="Oyaizu H."/>
        </authorList>
    </citation>
    <scope>NUCLEOTIDE SEQUENCE [LARGE SCALE GENOMIC DNA]</scope>
    <source>
        <strain evidence="3">ATCC 43989 / DSM 5975 / JCM 20966 / LMG 6465 / NBRC 14845 / NCIMB 13405 / ORS 571</strain>
    </source>
</reference>
<gene>
    <name evidence="2" type="ordered locus">AZC_0249</name>
</gene>
<sequence length="90" mass="10150">MDAHDEKIRELAYQIWIEEGQPEGRAEIHWDMATELVAQTENYPATLRPVPTEDGPPEEPADIQNNLGEFPTLTDQGEQVPPSRKAVPED</sequence>
<reference evidence="2 3" key="3">
    <citation type="journal article" date="2008" name="BMC Genomics">
        <title>The genome of the versatile nitrogen fixer Azorhizobium caulinodans ORS571.</title>
        <authorList>
            <person name="Lee KB."/>
            <person name="Backer P.D."/>
            <person name="Aono T."/>
            <person name="Liu CT."/>
            <person name="Suzuki S."/>
            <person name="Suzuki T."/>
            <person name="Kaneko T."/>
            <person name="Yamada M."/>
            <person name="Tabata S."/>
            <person name="Kupfer D.M."/>
            <person name="Najar F.Z."/>
            <person name="Wiley G.B."/>
            <person name="Roe B."/>
            <person name="Binnewies T.T."/>
            <person name="Ussery D.W."/>
            <person name="D'Haeze W."/>
            <person name="Herder J.D."/>
            <person name="Gevers D."/>
            <person name="Vereecke D."/>
            <person name="Holsters M."/>
            <person name="Oyaizu H."/>
        </authorList>
    </citation>
    <scope>NUCLEOTIDE SEQUENCE [LARGE SCALE GENOMIC DNA]</scope>
    <source>
        <strain evidence="3">ATCC 43989 / DSM 5975 / JCM 20966 / LMG 6465 / NBRC 14845 / NCIMB 13405 / ORS 571</strain>
    </source>
</reference>
<dbReference type="InterPro" id="IPR021327">
    <property type="entry name" value="DUF2934"/>
</dbReference>